<name>A0A1S1R6U1_9ACTN</name>
<accession>A0A1S1R6U1</accession>
<organism evidence="1 2">
    <name type="scientific">Parafrankia soli</name>
    <dbReference type="NCBI Taxonomy" id="2599596"/>
    <lineage>
        <taxon>Bacteria</taxon>
        <taxon>Bacillati</taxon>
        <taxon>Actinomycetota</taxon>
        <taxon>Actinomycetes</taxon>
        <taxon>Frankiales</taxon>
        <taxon>Frankiaceae</taxon>
        <taxon>Parafrankia</taxon>
    </lineage>
</organism>
<dbReference type="Proteomes" id="UP000179769">
    <property type="component" value="Unassembled WGS sequence"/>
</dbReference>
<evidence type="ECO:0000313" key="2">
    <source>
        <dbReference type="Proteomes" id="UP000179769"/>
    </source>
</evidence>
<reference evidence="2" key="1">
    <citation type="submission" date="2016-07" db="EMBL/GenBank/DDBJ databases">
        <title>Frankia sp. NRRL B-16219 Genome sequencing.</title>
        <authorList>
            <person name="Ghodhbane-Gtari F."/>
            <person name="Swanson E."/>
            <person name="Gueddou A."/>
            <person name="Louati M."/>
            <person name="Nouioui I."/>
            <person name="Hezbri K."/>
            <person name="Abebe-Akele F."/>
            <person name="Simpson S."/>
            <person name="Morris K."/>
            <person name="Thomas K."/>
            <person name="Gtari M."/>
            <person name="Tisa L.S."/>
        </authorList>
    </citation>
    <scope>NUCLEOTIDE SEQUENCE [LARGE SCALE GENOMIC DNA]</scope>
    <source>
        <strain evidence="2">NRRL B-16219</strain>
    </source>
</reference>
<keyword evidence="2" id="KW-1185">Reference proteome</keyword>
<dbReference type="AlphaFoldDB" id="A0A1S1R6U1"/>
<gene>
    <name evidence="1" type="ORF">BBK14_32185</name>
</gene>
<comment type="caution">
    <text evidence="1">The sequence shown here is derived from an EMBL/GenBank/DDBJ whole genome shotgun (WGS) entry which is preliminary data.</text>
</comment>
<dbReference type="SUPFAM" id="SSF49785">
    <property type="entry name" value="Galactose-binding domain-like"/>
    <property type="match status" value="1"/>
</dbReference>
<dbReference type="EMBL" id="MAXA01000054">
    <property type="protein sequence ID" value="OHV41459.1"/>
    <property type="molecule type" value="Genomic_DNA"/>
</dbReference>
<dbReference type="InterPro" id="IPR008979">
    <property type="entry name" value="Galactose-bd-like_sf"/>
</dbReference>
<protein>
    <recommendedName>
        <fullName evidence="3">Xaa-Pro dipeptidyl-peptidase C-terminal domain-containing protein</fullName>
    </recommendedName>
</protein>
<evidence type="ECO:0008006" key="3">
    <source>
        <dbReference type="Google" id="ProtNLM"/>
    </source>
</evidence>
<sequence>MRSWPTAYPLSRDHRTRVQISSGAFPRYNHNPDPNEPREIATIPRVADQKVFHDPAAPPMVILPVRQPE</sequence>
<dbReference type="Gene3D" id="2.60.120.260">
    <property type="entry name" value="Galactose-binding domain-like"/>
    <property type="match status" value="1"/>
</dbReference>
<evidence type="ECO:0000313" key="1">
    <source>
        <dbReference type="EMBL" id="OHV41459.1"/>
    </source>
</evidence>
<proteinExistence type="predicted"/>